<organism evidence="2 3">
    <name type="scientific">Phialophora macrospora</name>
    <dbReference type="NCBI Taxonomy" id="1851006"/>
    <lineage>
        <taxon>Eukaryota</taxon>
        <taxon>Fungi</taxon>
        <taxon>Dikarya</taxon>
        <taxon>Ascomycota</taxon>
        <taxon>Pezizomycotina</taxon>
        <taxon>Eurotiomycetes</taxon>
        <taxon>Chaetothyriomycetidae</taxon>
        <taxon>Chaetothyriales</taxon>
        <taxon>Herpotrichiellaceae</taxon>
        <taxon>Phialophora</taxon>
    </lineage>
</organism>
<dbReference type="HOGENOM" id="CLU_045155_0_0_1"/>
<accession>A0A0D2D3J7</accession>
<dbReference type="STRING" id="5601.A0A0D2D3J7"/>
<dbReference type="EMBL" id="KN846956">
    <property type="protein sequence ID" value="KIW72066.1"/>
    <property type="molecule type" value="Genomic_DNA"/>
</dbReference>
<dbReference type="AlphaFoldDB" id="A0A0D2D3J7"/>
<gene>
    <name evidence="2" type="ORF">PV04_00287</name>
</gene>
<dbReference type="PANTHER" id="PTHR41677:SF1">
    <property type="entry name" value="FE2OG DIOXYGENASE DOMAIN-CONTAINING PROTEIN"/>
    <property type="match status" value="1"/>
</dbReference>
<reference evidence="2 3" key="1">
    <citation type="submission" date="2015-01" db="EMBL/GenBank/DDBJ databases">
        <title>The Genome Sequence of Capronia semiimmersa CBS27337.</title>
        <authorList>
            <consortium name="The Broad Institute Genomics Platform"/>
            <person name="Cuomo C."/>
            <person name="de Hoog S."/>
            <person name="Gorbushina A."/>
            <person name="Stielow B."/>
            <person name="Teixiera M."/>
            <person name="Abouelleil A."/>
            <person name="Chapman S.B."/>
            <person name="Priest M."/>
            <person name="Young S.K."/>
            <person name="Wortman J."/>
            <person name="Nusbaum C."/>
            <person name="Birren B."/>
        </authorList>
    </citation>
    <scope>NUCLEOTIDE SEQUENCE [LARGE SCALE GENOMIC DNA]</scope>
    <source>
        <strain evidence="2 3">CBS 27337</strain>
    </source>
</reference>
<proteinExistence type="predicted"/>
<feature type="region of interest" description="Disordered" evidence="1">
    <location>
        <begin position="1"/>
        <end position="33"/>
    </location>
</feature>
<evidence type="ECO:0008006" key="4">
    <source>
        <dbReference type="Google" id="ProtNLM"/>
    </source>
</evidence>
<dbReference type="Proteomes" id="UP000054266">
    <property type="component" value="Unassembled WGS sequence"/>
</dbReference>
<evidence type="ECO:0000313" key="2">
    <source>
        <dbReference type="EMBL" id="KIW72066.1"/>
    </source>
</evidence>
<sequence>MASADILLPQPASSFGSSQRKRPASLLDDMAPNTPKAPAFEPAKHLNFQPPNKIWTMEEIGFADKGVSPIAVSEPFPLFTTEAIKAMRAEVLSKPVWENCKYSSNLAKCQLRGFAPEYAPFVYDVWRSPEVLAIVSKIAGVELVPALDLEIAHMNISSNTEEQIEAVKQALAEKTHREADEGVSGCPWEDDDDAQPIVDWHTDSYPFVCVTMLSDCTNMIGGETALRTGTGGVMKVRGPAMGHAVVLQGRYIEHQAVRALGTTERISMVTSFRPKSAFIKDDTVLTTVRPISDLKELYSQYAEYRFEMLEERIRAQLKEIRERRRARRFDTKATKAFIREQKAFLESMLKELVDDEMVKVGVMDDEENLFSEELLEERRKKAKLLTG</sequence>
<evidence type="ECO:0000256" key="1">
    <source>
        <dbReference type="SAM" id="MobiDB-lite"/>
    </source>
</evidence>
<protein>
    <recommendedName>
        <fullName evidence="4">Fe2OG dioxygenase domain-containing protein</fullName>
    </recommendedName>
</protein>
<name>A0A0D2D3J7_9EURO</name>
<dbReference type="PANTHER" id="PTHR41677">
    <property type="entry name" value="YALI0B19030P"/>
    <property type="match status" value="1"/>
</dbReference>
<keyword evidence="3" id="KW-1185">Reference proteome</keyword>
<evidence type="ECO:0000313" key="3">
    <source>
        <dbReference type="Proteomes" id="UP000054266"/>
    </source>
</evidence>